<evidence type="ECO:0000256" key="1">
    <source>
        <dbReference type="SAM" id="MobiDB-lite"/>
    </source>
</evidence>
<proteinExistence type="predicted"/>
<dbReference type="AlphaFoldDB" id="A0A512C2S5"/>
<dbReference type="InterPro" id="IPR002763">
    <property type="entry name" value="DUF72"/>
</dbReference>
<dbReference type="Proteomes" id="UP000321085">
    <property type="component" value="Unassembled WGS sequence"/>
</dbReference>
<gene>
    <name evidence="2" type="ORF">MAE02_62050</name>
</gene>
<comment type="caution">
    <text evidence="2">The sequence shown here is derived from an EMBL/GenBank/DDBJ whole genome shotgun (WGS) entry which is preliminary data.</text>
</comment>
<dbReference type="InterPro" id="IPR036520">
    <property type="entry name" value="UPF0759_sf"/>
</dbReference>
<organism evidence="2 3">
    <name type="scientific">Microvirga aerophila</name>
    <dbReference type="NCBI Taxonomy" id="670291"/>
    <lineage>
        <taxon>Bacteria</taxon>
        <taxon>Pseudomonadati</taxon>
        <taxon>Pseudomonadota</taxon>
        <taxon>Alphaproteobacteria</taxon>
        <taxon>Hyphomicrobiales</taxon>
        <taxon>Methylobacteriaceae</taxon>
        <taxon>Microvirga</taxon>
    </lineage>
</organism>
<dbReference type="EMBL" id="BJYU01000201">
    <property type="protein sequence ID" value="GEO18509.1"/>
    <property type="molecule type" value="Genomic_DNA"/>
</dbReference>
<dbReference type="SUPFAM" id="SSF117396">
    <property type="entry name" value="TM1631-like"/>
    <property type="match status" value="1"/>
</dbReference>
<dbReference type="Gene3D" id="3.20.20.410">
    <property type="entry name" value="Protein of unknown function UPF0759"/>
    <property type="match status" value="1"/>
</dbReference>
<accession>A0A512C2S5</accession>
<reference evidence="2 3" key="1">
    <citation type="submission" date="2019-07" db="EMBL/GenBank/DDBJ databases">
        <title>Whole genome shotgun sequence of Microvirga aerophila NBRC 106136.</title>
        <authorList>
            <person name="Hosoyama A."/>
            <person name="Uohara A."/>
            <person name="Ohji S."/>
            <person name="Ichikawa N."/>
        </authorList>
    </citation>
    <scope>NUCLEOTIDE SEQUENCE [LARGE SCALE GENOMIC DNA]</scope>
    <source>
        <strain evidence="2 3">NBRC 106136</strain>
    </source>
</reference>
<evidence type="ECO:0000313" key="2">
    <source>
        <dbReference type="EMBL" id="GEO18509.1"/>
    </source>
</evidence>
<evidence type="ECO:0000313" key="3">
    <source>
        <dbReference type="Proteomes" id="UP000321085"/>
    </source>
</evidence>
<protein>
    <recommendedName>
        <fullName evidence="4">DUF72 domain-containing protein</fullName>
    </recommendedName>
</protein>
<sequence>MTKRQVARVAADPQPHPDAKQPGGWCGLAYYRLHGSPKMYYSSYSDEAITQIAGELKGLQAKGTRTWCIFDNTAEFAATANALATAVLVR</sequence>
<evidence type="ECO:0008006" key="4">
    <source>
        <dbReference type="Google" id="ProtNLM"/>
    </source>
</evidence>
<keyword evidence="3" id="KW-1185">Reference proteome</keyword>
<dbReference type="Pfam" id="PF01904">
    <property type="entry name" value="DUF72"/>
    <property type="match status" value="1"/>
</dbReference>
<name>A0A512C2S5_9HYPH</name>
<feature type="region of interest" description="Disordered" evidence="1">
    <location>
        <begin position="1"/>
        <end position="22"/>
    </location>
</feature>